<organism evidence="1 2">
    <name type="scientific">Entomortierella parvispora</name>
    <dbReference type="NCBI Taxonomy" id="205924"/>
    <lineage>
        <taxon>Eukaryota</taxon>
        <taxon>Fungi</taxon>
        <taxon>Fungi incertae sedis</taxon>
        <taxon>Mucoromycota</taxon>
        <taxon>Mortierellomycotina</taxon>
        <taxon>Mortierellomycetes</taxon>
        <taxon>Mortierellales</taxon>
        <taxon>Mortierellaceae</taxon>
        <taxon>Entomortierella</taxon>
    </lineage>
</organism>
<comment type="caution">
    <text evidence="1">The sequence shown here is derived from an EMBL/GenBank/DDBJ whole genome shotgun (WGS) entry which is preliminary data.</text>
</comment>
<accession>A0A9P3HEJ4</accession>
<proteinExistence type="predicted"/>
<dbReference type="Proteomes" id="UP000827284">
    <property type="component" value="Unassembled WGS sequence"/>
</dbReference>
<protein>
    <submittedName>
        <fullName evidence="1">Uncharacterized protein</fullName>
    </submittedName>
</protein>
<keyword evidence="2" id="KW-1185">Reference proteome</keyword>
<name>A0A9P3HEJ4_9FUNG</name>
<dbReference type="EMBL" id="BQFW01000010">
    <property type="protein sequence ID" value="GJJ74883.1"/>
    <property type="molecule type" value="Genomic_DNA"/>
</dbReference>
<evidence type="ECO:0000313" key="1">
    <source>
        <dbReference type="EMBL" id="GJJ74883.1"/>
    </source>
</evidence>
<evidence type="ECO:0000313" key="2">
    <source>
        <dbReference type="Proteomes" id="UP000827284"/>
    </source>
</evidence>
<reference evidence="1" key="1">
    <citation type="submission" date="2021-11" db="EMBL/GenBank/DDBJ databases">
        <authorList>
            <person name="Herlambang A."/>
            <person name="Guo Y."/>
            <person name="Takashima Y."/>
            <person name="Nishizawa T."/>
        </authorList>
    </citation>
    <scope>NUCLEOTIDE SEQUENCE</scope>
    <source>
        <strain evidence="1">E1425</strain>
    </source>
</reference>
<dbReference type="AlphaFoldDB" id="A0A9P3HEJ4"/>
<reference evidence="1" key="2">
    <citation type="journal article" date="2022" name="Microbiol. Resour. Announc.">
        <title>Whole-Genome Sequence of Entomortierella parvispora E1425, a Mucoromycotan Fungus Associated with Burkholderiaceae-Related Endosymbiotic Bacteria.</title>
        <authorList>
            <person name="Herlambang A."/>
            <person name="Guo Y."/>
            <person name="Takashima Y."/>
            <person name="Narisawa K."/>
            <person name="Ohta H."/>
            <person name="Nishizawa T."/>
        </authorList>
    </citation>
    <scope>NUCLEOTIDE SEQUENCE</scope>
    <source>
        <strain evidence="1">E1425</strain>
    </source>
</reference>
<gene>
    <name evidence="1" type="ORF">EMPS_07241</name>
</gene>
<sequence>MWSGGRPSFGPDKRVVALGISVPDNALDGSRFYSHFPLGSSDSGYLKLPWKVTVLIAVDSLTKMRMS</sequence>